<keyword evidence="1" id="KW-0694">RNA-binding</keyword>
<organism evidence="4 5">
    <name type="scientific">Latimeria chalumnae</name>
    <name type="common">Coelacanth</name>
    <dbReference type="NCBI Taxonomy" id="7897"/>
    <lineage>
        <taxon>Eukaryota</taxon>
        <taxon>Metazoa</taxon>
        <taxon>Chordata</taxon>
        <taxon>Craniata</taxon>
        <taxon>Vertebrata</taxon>
        <taxon>Euteleostomi</taxon>
        <taxon>Coelacanthiformes</taxon>
        <taxon>Coelacanthidae</taxon>
        <taxon>Latimeria</taxon>
    </lineage>
</organism>
<protein>
    <submittedName>
        <fullName evidence="4">Mitochondrial transcription rescue factor 1</fullName>
    </submittedName>
</protein>
<dbReference type="Ensembl" id="ENSLACT00000008219.1">
    <property type="protein sequence ID" value="ENSLACP00000008153.1"/>
    <property type="gene ID" value="ENSLACG00000007220.1"/>
</dbReference>
<dbReference type="RefSeq" id="XP_064412363.1">
    <property type="nucleotide sequence ID" value="XM_064556293.1"/>
</dbReference>
<evidence type="ECO:0000259" key="3">
    <source>
        <dbReference type="Pfam" id="PF25818"/>
    </source>
</evidence>
<dbReference type="PANTHER" id="PTHR13633:SF3">
    <property type="entry name" value="MITOCHONDRIAL TRANSCRIPTION RESCUE FACTOR 1"/>
    <property type="match status" value="1"/>
</dbReference>
<dbReference type="AlphaFoldDB" id="H3AET2"/>
<feature type="domain" description="Mitochondrial transcription rescue factor 1 C-terminal" evidence="3">
    <location>
        <begin position="126"/>
        <end position="228"/>
    </location>
</feature>
<evidence type="ECO:0000313" key="4">
    <source>
        <dbReference type="Ensembl" id="ENSLACP00000008153.1"/>
    </source>
</evidence>
<dbReference type="GO" id="GO:1903108">
    <property type="term" value="P:regulation of mitochondrial transcription"/>
    <property type="evidence" value="ECO:0007669"/>
    <property type="project" value="TreeGrafter"/>
</dbReference>
<dbReference type="CTD" id="51250"/>
<accession>H3AET2</accession>
<dbReference type="GO" id="GO:0003723">
    <property type="term" value="F:RNA binding"/>
    <property type="evidence" value="ECO:0007669"/>
    <property type="project" value="UniProtKB-KW"/>
</dbReference>
<dbReference type="EMBL" id="AFYH01039935">
    <property type="status" value="NOT_ANNOTATED_CDS"/>
    <property type="molecule type" value="Genomic_DNA"/>
</dbReference>
<dbReference type="Bgee" id="ENSLACG00000007220">
    <property type="expression patterns" value="Expressed in muscle tissue and 6 other cell types or tissues"/>
</dbReference>
<dbReference type="Pfam" id="PF25818">
    <property type="entry name" value="MTRES1_C"/>
    <property type="match status" value="1"/>
</dbReference>
<dbReference type="HOGENOM" id="CLU_076117_0_0_1"/>
<dbReference type="GO" id="GO:0005739">
    <property type="term" value="C:mitochondrion"/>
    <property type="evidence" value="ECO:0007669"/>
    <property type="project" value="TreeGrafter"/>
</dbReference>
<name>H3AET2_LATCH</name>
<reference evidence="5" key="1">
    <citation type="submission" date="2011-08" db="EMBL/GenBank/DDBJ databases">
        <title>The draft genome of Latimeria chalumnae.</title>
        <authorList>
            <person name="Di Palma F."/>
            <person name="Alfoldi J."/>
            <person name="Johnson J."/>
            <person name="Berlin A."/>
            <person name="Gnerre S."/>
            <person name="Jaffe D."/>
            <person name="MacCallum I."/>
            <person name="Young S."/>
            <person name="Walker B.J."/>
            <person name="Lander E."/>
            <person name="Lindblad-Toh K."/>
        </authorList>
    </citation>
    <scope>NUCLEOTIDE SEQUENCE [LARGE SCALE GENOMIC DNA]</scope>
    <source>
        <strain evidence="5">Wild caught</strain>
    </source>
</reference>
<dbReference type="EMBL" id="AFYH01039934">
    <property type="status" value="NOT_ANNOTATED_CDS"/>
    <property type="molecule type" value="Genomic_DNA"/>
</dbReference>
<dbReference type="PANTHER" id="PTHR13633">
    <property type="entry name" value="MITOCHONDRIAL TRANSCRIPTION RESCUE FACTOR 1"/>
    <property type="match status" value="1"/>
</dbReference>
<feature type="compositionally biased region" description="Acidic residues" evidence="2">
    <location>
        <begin position="93"/>
        <end position="105"/>
    </location>
</feature>
<evidence type="ECO:0000313" key="5">
    <source>
        <dbReference type="Proteomes" id="UP000008672"/>
    </source>
</evidence>
<dbReference type="GeneID" id="102356986"/>
<dbReference type="Proteomes" id="UP000008672">
    <property type="component" value="Unassembled WGS sequence"/>
</dbReference>
<gene>
    <name evidence="4" type="primary">MTRES1</name>
</gene>
<proteinExistence type="predicted"/>
<feature type="compositionally biased region" description="Basic and acidic residues" evidence="2">
    <location>
        <begin position="106"/>
        <end position="123"/>
    </location>
</feature>
<dbReference type="InterPro" id="IPR057896">
    <property type="entry name" value="MTRES1_C"/>
</dbReference>
<dbReference type="PROSITE" id="PS50889">
    <property type="entry name" value="S4"/>
    <property type="match status" value="1"/>
</dbReference>
<dbReference type="KEGG" id="lcm:102356986"/>
<feature type="region of interest" description="Disordered" evidence="2">
    <location>
        <begin position="81"/>
        <end position="123"/>
    </location>
</feature>
<reference evidence="4" key="3">
    <citation type="submission" date="2025-09" db="UniProtKB">
        <authorList>
            <consortium name="Ensembl"/>
        </authorList>
    </citation>
    <scope>IDENTIFICATION</scope>
</reference>
<dbReference type="GeneTree" id="ENSGT00390000009366"/>
<sequence length="232" mass="27277">MSSFGLCNGALRKFNILTTRWEKWSLQKLCGVWIQPASHRKFVNVPYPRAAIDKSSLGVDYYIKPIAFLFTPLRHKSRKSFKKDARRKVQKEEDVEDEDEEEDNDPEKSDYEDAPEDDPHVPKDYRDLEKAVQSFRYDVVLKAGLDIARNKIEDAFYNNKLRLNGEKLLKKSKTVKVGDALDIIVEEDKEAETIMVMRVVLKKISEEVTETEKYRVLLRRWKNLKLPKQERK</sequence>
<evidence type="ECO:0000256" key="2">
    <source>
        <dbReference type="SAM" id="MobiDB-lite"/>
    </source>
</evidence>
<evidence type="ECO:0000256" key="1">
    <source>
        <dbReference type="PROSITE-ProRule" id="PRU00182"/>
    </source>
</evidence>
<reference evidence="4" key="2">
    <citation type="submission" date="2025-08" db="UniProtKB">
        <authorList>
            <consortium name="Ensembl"/>
        </authorList>
    </citation>
    <scope>IDENTIFICATION</scope>
</reference>
<dbReference type="OrthoDB" id="4150at2759"/>
<keyword evidence="5" id="KW-1185">Reference proteome</keyword>